<keyword evidence="1" id="KW-0418">Kinase</keyword>
<evidence type="ECO:0000313" key="1">
    <source>
        <dbReference type="EMBL" id="MEE2041339.1"/>
    </source>
</evidence>
<organism evidence="1 2">
    <name type="scientific">Nocardiopsis codii</name>
    <dbReference type="NCBI Taxonomy" id="3065942"/>
    <lineage>
        <taxon>Bacteria</taxon>
        <taxon>Bacillati</taxon>
        <taxon>Actinomycetota</taxon>
        <taxon>Actinomycetes</taxon>
        <taxon>Streptosporangiales</taxon>
        <taxon>Nocardiopsidaceae</taxon>
        <taxon>Nocardiopsis</taxon>
    </lineage>
</organism>
<keyword evidence="2" id="KW-1185">Reference proteome</keyword>
<accession>A0ABU7KHE7</accession>
<reference evidence="1 2" key="1">
    <citation type="submission" date="2023-08" db="EMBL/GenBank/DDBJ databases">
        <authorList>
            <person name="Girao M."/>
            <person name="Carvalho M.F."/>
        </authorList>
    </citation>
    <scope>NUCLEOTIDE SEQUENCE [LARGE SCALE GENOMIC DNA]</scope>
    <source>
        <strain evidence="1 2">CT-R113</strain>
    </source>
</reference>
<comment type="caution">
    <text evidence="1">The sequence shown here is derived from an EMBL/GenBank/DDBJ whole genome shotgun (WGS) entry which is preliminary data.</text>
</comment>
<protein>
    <submittedName>
        <fullName evidence="1">Protein kinase</fullName>
    </submittedName>
</protein>
<dbReference type="Proteomes" id="UP001356095">
    <property type="component" value="Unassembled WGS sequence"/>
</dbReference>
<evidence type="ECO:0000313" key="2">
    <source>
        <dbReference type="Proteomes" id="UP001356095"/>
    </source>
</evidence>
<keyword evidence="1" id="KW-0808">Transferase</keyword>
<name>A0ABU7KHE7_9ACTN</name>
<dbReference type="GO" id="GO:0016301">
    <property type="term" value="F:kinase activity"/>
    <property type="evidence" value="ECO:0007669"/>
    <property type="project" value="UniProtKB-KW"/>
</dbReference>
<proteinExistence type="predicted"/>
<sequence>MIPFTELIHPHTGDISDVRPINEGHSWSTNFIIRSERGEFFVKGVPNRPGGRLDSARREADINPFVRGLSPTMRWEAEDEHWFVMGFDAVEGRPASFRPGSPDLGRVVDILNRVAAIPFPPVALGWAESRWDRFATGEDREHLAGDSLTYSDIHGDNVLLSGDRTWLIDWAWPTRGAAVITPSCLAVQLIAAKHSPESAEGWVSQLEGWKEATPESIAAFARADVGLYRWQVEARPEQEWLKAMLAATEAWAEHLGAR</sequence>
<dbReference type="SUPFAM" id="SSF56112">
    <property type="entry name" value="Protein kinase-like (PK-like)"/>
    <property type="match status" value="1"/>
</dbReference>
<gene>
    <name evidence="1" type="ORF">Q8791_29355</name>
</gene>
<dbReference type="RefSeq" id="WP_330095099.1">
    <property type="nucleotide sequence ID" value="NZ_JAUZMY010000047.1"/>
</dbReference>
<dbReference type="EMBL" id="JAUZMY010000047">
    <property type="protein sequence ID" value="MEE2041339.1"/>
    <property type="molecule type" value="Genomic_DNA"/>
</dbReference>
<dbReference type="InterPro" id="IPR011009">
    <property type="entry name" value="Kinase-like_dom_sf"/>
</dbReference>